<evidence type="ECO:0000256" key="1">
    <source>
        <dbReference type="SAM" id="Coils"/>
    </source>
</evidence>
<dbReference type="EMBL" id="JANBUL010000167">
    <property type="protein sequence ID" value="KAJ2779698.1"/>
    <property type="molecule type" value="Genomic_DNA"/>
</dbReference>
<dbReference type="AlphaFoldDB" id="A0A9W8HDB4"/>
<evidence type="ECO:0000313" key="2">
    <source>
        <dbReference type="EMBL" id="KAJ2779698.1"/>
    </source>
</evidence>
<keyword evidence="1" id="KW-0175">Coiled coil</keyword>
<name>A0A9W8HDB4_9FUNG</name>
<organism evidence="2 3">
    <name type="scientific">Coemansia javaensis</name>
    <dbReference type="NCBI Taxonomy" id="2761396"/>
    <lineage>
        <taxon>Eukaryota</taxon>
        <taxon>Fungi</taxon>
        <taxon>Fungi incertae sedis</taxon>
        <taxon>Zoopagomycota</taxon>
        <taxon>Kickxellomycotina</taxon>
        <taxon>Kickxellomycetes</taxon>
        <taxon>Kickxellales</taxon>
        <taxon>Kickxellaceae</taxon>
        <taxon>Coemansia</taxon>
    </lineage>
</organism>
<feature type="coiled-coil region" evidence="1">
    <location>
        <begin position="78"/>
        <end position="119"/>
    </location>
</feature>
<sequence length="195" mass="21715">MPPQGTGAGWRWTENQLDEIARRMSDSGMSIEAIDRVLADLRAAEEARERLAWDDKIEEDIDDLDGAEAEFSQTMEMEAKKRKDVEEMAKAMKAAQEELAELGAKKDELNKKMRECRAKVESNILTRPGKSGYKEALERVKATSKKYDENKKGAKQAAAAAKYPLPKFAGKGSKAALLAVTGVHQDGQKWTEAHF</sequence>
<accession>A0A9W8HDB4</accession>
<evidence type="ECO:0000313" key="3">
    <source>
        <dbReference type="Proteomes" id="UP001140217"/>
    </source>
</evidence>
<reference evidence="2" key="1">
    <citation type="submission" date="2022-07" db="EMBL/GenBank/DDBJ databases">
        <title>Phylogenomic reconstructions and comparative analyses of Kickxellomycotina fungi.</title>
        <authorList>
            <person name="Reynolds N.K."/>
            <person name="Stajich J.E."/>
            <person name="Barry K."/>
            <person name="Grigoriev I.V."/>
            <person name="Crous P."/>
            <person name="Smith M.E."/>
        </authorList>
    </citation>
    <scope>NUCLEOTIDE SEQUENCE</scope>
    <source>
        <strain evidence="2">NBRC 105414</strain>
    </source>
</reference>
<comment type="caution">
    <text evidence="2">The sequence shown here is derived from an EMBL/GenBank/DDBJ whole genome shotgun (WGS) entry which is preliminary data.</text>
</comment>
<protein>
    <submittedName>
        <fullName evidence="2">Uncharacterized protein</fullName>
    </submittedName>
</protein>
<proteinExistence type="predicted"/>
<gene>
    <name evidence="2" type="ORF">H4R18_003874</name>
</gene>
<dbReference type="Proteomes" id="UP001140217">
    <property type="component" value="Unassembled WGS sequence"/>
</dbReference>
<keyword evidence="3" id="KW-1185">Reference proteome</keyword>